<organism evidence="1 2">
    <name type="scientific">Salmonella enterica subsp. salamae</name>
    <dbReference type="NCBI Taxonomy" id="59202"/>
    <lineage>
        <taxon>Bacteria</taxon>
        <taxon>Pseudomonadati</taxon>
        <taxon>Pseudomonadota</taxon>
        <taxon>Gammaproteobacteria</taxon>
        <taxon>Enterobacterales</taxon>
        <taxon>Enterobacteriaceae</taxon>
        <taxon>Salmonella</taxon>
    </lineage>
</organism>
<evidence type="ECO:0000313" key="2">
    <source>
        <dbReference type="Proteomes" id="UP000267858"/>
    </source>
</evidence>
<sequence>MMRGNHWNLNVVIIHSIYITQLNITSYLPDWQSIKPISQAKLNISRPENINSYHFLHLAERT</sequence>
<accession>A0A6D2G686</accession>
<dbReference type="EMBL" id="LR134141">
    <property type="protein sequence ID" value="VEA00711.1"/>
    <property type="molecule type" value="Genomic_DNA"/>
</dbReference>
<gene>
    <name evidence="1" type="ORF">NCTC5773_00689</name>
</gene>
<dbReference type="AlphaFoldDB" id="A0A6D2G686"/>
<name>A0A6D2G686_SALER</name>
<proteinExistence type="predicted"/>
<dbReference type="Proteomes" id="UP000267858">
    <property type="component" value="Chromosome"/>
</dbReference>
<protein>
    <submittedName>
        <fullName evidence="1">Uncharacterized protein</fullName>
    </submittedName>
</protein>
<evidence type="ECO:0000313" key="1">
    <source>
        <dbReference type="EMBL" id="VEA00711.1"/>
    </source>
</evidence>
<reference evidence="1 2" key="1">
    <citation type="submission" date="2018-12" db="EMBL/GenBank/DDBJ databases">
        <authorList>
            <consortium name="Pathogen Informatics"/>
        </authorList>
    </citation>
    <scope>NUCLEOTIDE SEQUENCE [LARGE SCALE GENOMIC DNA]</scope>
    <source>
        <strain evidence="1 2">NCTC5773</strain>
    </source>
</reference>